<organism evidence="1 2">
    <name type="scientific">Smallanthus sonchifolius</name>
    <dbReference type="NCBI Taxonomy" id="185202"/>
    <lineage>
        <taxon>Eukaryota</taxon>
        <taxon>Viridiplantae</taxon>
        <taxon>Streptophyta</taxon>
        <taxon>Embryophyta</taxon>
        <taxon>Tracheophyta</taxon>
        <taxon>Spermatophyta</taxon>
        <taxon>Magnoliopsida</taxon>
        <taxon>eudicotyledons</taxon>
        <taxon>Gunneridae</taxon>
        <taxon>Pentapetalae</taxon>
        <taxon>asterids</taxon>
        <taxon>campanulids</taxon>
        <taxon>Asterales</taxon>
        <taxon>Asteraceae</taxon>
        <taxon>Asteroideae</taxon>
        <taxon>Heliantheae alliance</taxon>
        <taxon>Millerieae</taxon>
        <taxon>Smallanthus</taxon>
    </lineage>
</organism>
<proteinExistence type="predicted"/>
<dbReference type="Proteomes" id="UP001056120">
    <property type="component" value="Linkage Group LG08"/>
</dbReference>
<comment type="caution">
    <text evidence="1">The sequence shown here is derived from an EMBL/GenBank/DDBJ whole genome shotgun (WGS) entry which is preliminary data.</text>
</comment>
<reference evidence="1 2" key="2">
    <citation type="journal article" date="2022" name="Mol. Ecol. Resour.">
        <title>The genomes of chicory, endive, great burdock and yacon provide insights into Asteraceae paleo-polyploidization history and plant inulin production.</title>
        <authorList>
            <person name="Fan W."/>
            <person name="Wang S."/>
            <person name="Wang H."/>
            <person name="Wang A."/>
            <person name="Jiang F."/>
            <person name="Liu H."/>
            <person name="Zhao H."/>
            <person name="Xu D."/>
            <person name="Zhang Y."/>
        </authorList>
    </citation>
    <scope>NUCLEOTIDE SEQUENCE [LARGE SCALE GENOMIC DNA]</scope>
    <source>
        <strain evidence="2">cv. Yunnan</strain>
        <tissue evidence="1">Leaves</tissue>
    </source>
</reference>
<accession>A0ACB9ILL2</accession>
<sequence length="98" mass="10985">MYGSSLHPNNSDKSSMKDYILGVSNPEQRHSENLKMNRDHYASWMASLGGAKLTSAGLGSIGIMLEGLAFLVSRELTRKQMGLQRLLCNRIFKRKMLP</sequence>
<gene>
    <name evidence="1" type="ORF">L1987_24229</name>
</gene>
<evidence type="ECO:0000313" key="2">
    <source>
        <dbReference type="Proteomes" id="UP001056120"/>
    </source>
</evidence>
<reference evidence="2" key="1">
    <citation type="journal article" date="2022" name="Mol. Ecol. Resour.">
        <title>The genomes of chicory, endive, great burdock and yacon provide insights into Asteraceae palaeo-polyploidization history and plant inulin production.</title>
        <authorList>
            <person name="Fan W."/>
            <person name="Wang S."/>
            <person name="Wang H."/>
            <person name="Wang A."/>
            <person name="Jiang F."/>
            <person name="Liu H."/>
            <person name="Zhao H."/>
            <person name="Xu D."/>
            <person name="Zhang Y."/>
        </authorList>
    </citation>
    <scope>NUCLEOTIDE SEQUENCE [LARGE SCALE GENOMIC DNA]</scope>
    <source>
        <strain evidence="2">cv. Yunnan</strain>
    </source>
</reference>
<protein>
    <submittedName>
        <fullName evidence="1">Uncharacterized protein</fullName>
    </submittedName>
</protein>
<keyword evidence="2" id="KW-1185">Reference proteome</keyword>
<dbReference type="EMBL" id="CM042025">
    <property type="protein sequence ID" value="KAI3808280.1"/>
    <property type="molecule type" value="Genomic_DNA"/>
</dbReference>
<name>A0ACB9ILL2_9ASTR</name>
<evidence type="ECO:0000313" key="1">
    <source>
        <dbReference type="EMBL" id="KAI3808280.1"/>
    </source>
</evidence>